<dbReference type="Pfam" id="PF01345">
    <property type="entry name" value="DUF11"/>
    <property type="match status" value="3"/>
</dbReference>
<evidence type="ECO:0000256" key="1">
    <source>
        <dbReference type="SAM" id="MobiDB-lite"/>
    </source>
</evidence>
<feature type="domain" description="DUF11" evidence="2">
    <location>
        <begin position="894"/>
        <end position="972"/>
    </location>
</feature>
<feature type="compositionally biased region" description="Basic and acidic residues" evidence="1">
    <location>
        <begin position="548"/>
        <end position="560"/>
    </location>
</feature>
<name>A0A1P8WF29_9PLAN</name>
<dbReference type="InterPro" id="IPR001434">
    <property type="entry name" value="OmcB-like_DUF11"/>
</dbReference>
<feature type="compositionally biased region" description="Low complexity" evidence="1">
    <location>
        <begin position="373"/>
        <end position="392"/>
    </location>
</feature>
<dbReference type="InterPro" id="IPR013783">
    <property type="entry name" value="Ig-like_fold"/>
</dbReference>
<feature type="compositionally biased region" description="Basic and acidic residues" evidence="1">
    <location>
        <begin position="615"/>
        <end position="627"/>
    </location>
</feature>
<protein>
    <submittedName>
        <fullName evidence="3">Cysteine-rich outer membrane protein</fullName>
    </submittedName>
</protein>
<evidence type="ECO:0000313" key="3">
    <source>
        <dbReference type="EMBL" id="APZ92678.1"/>
    </source>
</evidence>
<sequence length="1121" mass="120320">MQGSFWKTVAVVGVIGIGSLAILEVQHRLPRQNAAQESLNAEALAAELITGEPEGQKSVDATMQPSEFDRLMAATSSDAPEMPPGGFDMSEPAATEQADENSPFYGNEPAMVQPNAAPVDTSVKASALAAGGNPFAAAEASGAIAANYQAAGEEAVQTVAFTETKPFVPDDATQPQQPQPADHDHAHDHAHAEDLRPFRRDDVEPIGNSEGTPTAEEPTYSPFVTDAEPSAPAPDPEFASQQPENGAPVNGSPVNMAPANFQASAAPANQPQDNAAGSAAQMKFFGGDDTQPPAASSTAGEEKTTQFYGSPEQRLQPTPDESLATPFGESPPGFGDAPRDSMPVDGNPVQPAGGQLADPFDGSTTPFDEDPGTVTPAPFDPATPDARPADQPLSPRPFEPDPVPMPREPNPLPDPQTFPDQSEPDAPRPTQPDFADPRPDRTYETPATPPRRTPGRRATPDDGTPLPFAEDVEPVDSRPPLSDPGFGSPQEAIDTPPLSIPVPNSSIGNEPPPYEPAPYEPAPYEPRDNRADDFPPPMDPPANGGREFGGDREFNSDREFNGGAREFPARDPGFSDPPREFGGNSGNGNSDYRDQPREFGNDPSYNNDYNNNDRNFGDDRGFGDDNRVPINRIPSNPIPDDRRPTGDRHFGDIRPVSGVMRPSLVLEKTAPKNATVGTPLDYNIYIRNEGDATAFDVVVEDDVTAGADVVGAAPDAKINRTTKKLMWTFDRVEPGETKEITVRVVPTGEGTLDGVATVHSKSRVKATTVITAPKLRLQMAGPDAVRLGEEVAYRYVITNEGSGEARDVYVRTMLPPKGGLTHPAGNDIEYEVQSLQPGAQREIVLTVVASEPGEFRAEAEVTAAGGAKDQAAWRTNIIGAQLNIVRRGPSRRFVSRSAVYENTVSNETNIEAFDAKVVETVPDGMKFMNANKGGRYNPETREVTWQINRLGPGKDETLRIELMPTKAGDRESVVQIFENAGVHGSSEKATTVVEDLHNVSADISRLDGPVALGQTFGFTITVDNRGTADATDVQLLIDVPPEIEVLAAGNREVQGFVDKTTNEVSYQLVSRIAANERKTFEVKLKGTRPIRNKVLSARVQYGQMERPLVVSESVTVYEERQ</sequence>
<dbReference type="InterPro" id="IPR051172">
    <property type="entry name" value="Chlamydia_OmcB"/>
</dbReference>
<accession>A0A1P8WF29</accession>
<feature type="compositionally biased region" description="Low complexity" evidence="1">
    <location>
        <begin position="169"/>
        <end position="180"/>
    </location>
</feature>
<feature type="compositionally biased region" description="Polar residues" evidence="1">
    <location>
        <begin position="293"/>
        <end position="316"/>
    </location>
</feature>
<feature type="region of interest" description="Disordered" evidence="1">
    <location>
        <begin position="167"/>
        <end position="655"/>
    </location>
</feature>
<gene>
    <name evidence="3" type="primary">omcB_2</name>
    <name evidence="3" type="ORF">Fuma_02289</name>
</gene>
<feature type="compositionally biased region" description="Pro residues" evidence="1">
    <location>
        <begin position="394"/>
        <end position="416"/>
    </location>
</feature>
<dbReference type="OrthoDB" id="282600at2"/>
<organism evidence="3 4">
    <name type="scientific">Fuerstiella marisgermanici</name>
    <dbReference type="NCBI Taxonomy" id="1891926"/>
    <lineage>
        <taxon>Bacteria</taxon>
        <taxon>Pseudomonadati</taxon>
        <taxon>Planctomycetota</taxon>
        <taxon>Planctomycetia</taxon>
        <taxon>Planctomycetales</taxon>
        <taxon>Planctomycetaceae</taxon>
        <taxon>Fuerstiella</taxon>
    </lineage>
</organism>
<dbReference type="Gene3D" id="2.60.40.10">
    <property type="entry name" value="Immunoglobulins"/>
    <property type="match status" value="2"/>
</dbReference>
<feature type="compositionally biased region" description="Basic and acidic residues" evidence="1">
    <location>
        <begin position="639"/>
        <end position="652"/>
    </location>
</feature>
<proteinExistence type="predicted"/>
<feature type="domain" description="DUF11" evidence="2">
    <location>
        <begin position="664"/>
        <end position="761"/>
    </location>
</feature>
<dbReference type="RefSeq" id="WP_077024272.1">
    <property type="nucleotide sequence ID" value="NZ_CP017641.1"/>
</dbReference>
<feature type="compositionally biased region" description="Pro residues" evidence="1">
    <location>
        <begin position="510"/>
        <end position="524"/>
    </location>
</feature>
<evidence type="ECO:0000313" key="4">
    <source>
        <dbReference type="Proteomes" id="UP000187735"/>
    </source>
</evidence>
<feature type="compositionally biased region" description="Basic and acidic residues" evidence="1">
    <location>
        <begin position="591"/>
        <end position="600"/>
    </location>
</feature>
<dbReference type="AlphaFoldDB" id="A0A1P8WF29"/>
<evidence type="ECO:0000259" key="2">
    <source>
        <dbReference type="Pfam" id="PF01345"/>
    </source>
</evidence>
<dbReference type="InterPro" id="IPR047589">
    <property type="entry name" value="DUF11_rpt"/>
</dbReference>
<dbReference type="EMBL" id="CP017641">
    <property type="protein sequence ID" value="APZ92678.1"/>
    <property type="molecule type" value="Genomic_DNA"/>
</dbReference>
<feature type="compositionally biased region" description="Low complexity" evidence="1">
    <location>
        <begin position="605"/>
        <end position="614"/>
    </location>
</feature>
<feature type="compositionally biased region" description="Low complexity" evidence="1">
    <location>
        <begin position="257"/>
        <end position="276"/>
    </location>
</feature>
<dbReference type="KEGG" id="fmr:Fuma_02289"/>
<dbReference type="NCBIfam" id="TIGR01451">
    <property type="entry name" value="B_ant_repeat"/>
    <property type="match status" value="1"/>
</dbReference>
<dbReference type="PANTHER" id="PTHR34819:SF3">
    <property type="entry name" value="CELL SURFACE PROTEIN"/>
    <property type="match status" value="1"/>
</dbReference>
<feature type="domain" description="DUF11" evidence="2">
    <location>
        <begin position="1010"/>
        <end position="1086"/>
    </location>
</feature>
<dbReference type="PANTHER" id="PTHR34819">
    <property type="entry name" value="LARGE CYSTEINE-RICH PERIPLASMIC PROTEIN OMCB"/>
    <property type="match status" value="1"/>
</dbReference>
<dbReference type="Proteomes" id="UP000187735">
    <property type="component" value="Chromosome"/>
</dbReference>
<keyword evidence="4" id="KW-1185">Reference proteome</keyword>
<dbReference type="STRING" id="1891926.Fuma_02289"/>
<feature type="compositionally biased region" description="Low complexity" evidence="1">
    <location>
        <begin position="226"/>
        <end position="240"/>
    </location>
</feature>
<reference evidence="3 4" key="1">
    <citation type="journal article" date="2016" name="Front. Microbiol.">
        <title>Fuerstia marisgermanicae gen. nov., sp. nov., an Unusual Member of the Phylum Planctomycetes from the German Wadden Sea.</title>
        <authorList>
            <person name="Kohn T."/>
            <person name="Heuer A."/>
            <person name="Jogler M."/>
            <person name="Vollmers J."/>
            <person name="Boedeker C."/>
            <person name="Bunk B."/>
            <person name="Rast P."/>
            <person name="Borchert D."/>
            <person name="Glockner I."/>
            <person name="Freese H.M."/>
            <person name="Klenk H.P."/>
            <person name="Overmann J."/>
            <person name="Kaster A.K."/>
            <person name="Rohde M."/>
            <person name="Wiegand S."/>
            <person name="Jogler C."/>
        </authorList>
    </citation>
    <scope>NUCLEOTIDE SEQUENCE [LARGE SCALE GENOMIC DNA]</scope>
    <source>
        <strain evidence="3 4">NH11</strain>
    </source>
</reference>
<feature type="compositionally biased region" description="Basic and acidic residues" evidence="1">
    <location>
        <begin position="181"/>
        <end position="203"/>
    </location>
</feature>